<organism evidence="1 2">
    <name type="scientific">Streptomyces prunicolor</name>
    <dbReference type="NCBI Taxonomy" id="67348"/>
    <lineage>
        <taxon>Bacteria</taxon>
        <taxon>Bacillati</taxon>
        <taxon>Actinomycetota</taxon>
        <taxon>Actinomycetes</taxon>
        <taxon>Kitasatosporales</taxon>
        <taxon>Streptomycetaceae</taxon>
        <taxon>Streptomyces</taxon>
    </lineage>
</organism>
<evidence type="ECO:0000313" key="1">
    <source>
        <dbReference type="EMBL" id="MDV7214846.1"/>
    </source>
</evidence>
<proteinExistence type="predicted"/>
<sequence>MPSEVECPQCHHTFDSGEVRPVDPGVVRWLTEELTWSGQEPTERMYASYLYSAGDMPVSRQRFVQDLAHLGVPETRDPDGTCFLVRK</sequence>
<comment type="caution">
    <text evidence="1">The sequence shown here is derived from an EMBL/GenBank/DDBJ whole genome shotgun (WGS) entry which is preliminary data.</text>
</comment>
<dbReference type="Proteomes" id="UP001187346">
    <property type="component" value="Unassembled WGS sequence"/>
</dbReference>
<keyword evidence="2" id="KW-1185">Reference proteome</keyword>
<reference evidence="1 2" key="1">
    <citation type="submission" date="2023-10" db="EMBL/GenBank/DDBJ databases">
        <title>Characterization of rhizosphere-enriched actinobacteria from wheat plants lab-grown on chernevaya soil.</title>
        <authorList>
            <person name="Tikhonova E.N."/>
            <person name="Konopkin A."/>
            <person name="Kravchenko I.K."/>
        </authorList>
    </citation>
    <scope>NUCLEOTIDE SEQUENCE [LARGE SCALE GENOMIC DNA]</scope>
    <source>
        <strain evidence="1 2">RR29</strain>
    </source>
</reference>
<protein>
    <submittedName>
        <fullName evidence="1">Uncharacterized protein</fullName>
    </submittedName>
</protein>
<accession>A0ABU4F2M8</accession>
<evidence type="ECO:0000313" key="2">
    <source>
        <dbReference type="Proteomes" id="UP001187346"/>
    </source>
</evidence>
<dbReference type="EMBL" id="JAWMAJ010000005">
    <property type="protein sequence ID" value="MDV7214846.1"/>
    <property type="molecule type" value="Genomic_DNA"/>
</dbReference>
<gene>
    <name evidence="1" type="ORF">R5A26_02655</name>
</gene>
<dbReference type="RefSeq" id="WP_317769949.1">
    <property type="nucleotide sequence ID" value="NZ_JAWMAJ010000005.1"/>
</dbReference>
<name>A0ABU4F2M8_9ACTN</name>